<organism evidence="2 3">
    <name type="scientific">Pichia inconspicua</name>
    <dbReference type="NCBI Taxonomy" id="52247"/>
    <lineage>
        <taxon>Eukaryota</taxon>
        <taxon>Fungi</taxon>
        <taxon>Dikarya</taxon>
        <taxon>Ascomycota</taxon>
        <taxon>Saccharomycotina</taxon>
        <taxon>Pichiomycetes</taxon>
        <taxon>Pichiales</taxon>
        <taxon>Pichiaceae</taxon>
        <taxon>Pichia</taxon>
    </lineage>
</organism>
<evidence type="ECO:0000256" key="1">
    <source>
        <dbReference type="SAM" id="MobiDB-lite"/>
    </source>
</evidence>
<dbReference type="STRING" id="52247.A0A4T0X0E5"/>
<proteinExistence type="predicted"/>
<evidence type="ECO:0000313" key="2">
    <source>
        <dbReference type="EMBL" id="TID25573.1"/>
    </source>
</evidence>
<keyword evidence="3" id="KW-1185">Reference proteome</keyword>
<protein>
    <submittedName>
        <fullName evidence="2">Uncharacterized protein</fullName>
    </submittedName>
</protein>
<dbReference type="OrthoDB" id="4047109at2759"/>
<comment type="caution">
    <text evidence="2">The sequence shown here is derived from an EMBL/GenBank/DDBJ whole genome shotgun (WGS) entry which is preliminary data.</text>
</comment>
<gene>
    <name evidence="2" type="ORF">CANINC_002873</name>
</gene>
<feature type="region of interest" description="Disordered" evidence="1">
    <location>
        <begin position="1"/>
        <end position="24"/>
    </location>
</feature>
<dbReference type="Proteomes" id="UP000307173">
    <property type="component" value="Unassembled WGS sequence"/>
</dbReference>
<dbReference type="EMBL" id="SELW01000475">
    <property type="protein sequence ID" value="TID25573.1"/>
    <property type="molecule type" value="Genomic_DNA"/>
</dbReference>
<evidence type="ECO:0000313" key="3">
    <source>
        <dbReference type="Proteomes" id="UP000307173"/>
    </source>
</evidence>
<accession>A0A4T0X0E5</accession>
<name>A0A4T0X0E5_9ASCO</name>
<dbReference type="AlphaFoldDB" id="A0A4T0X0E5"/>
<reference evidence="2 3" key="1">
    <citation type="journal article" date="2019" name="Front. Genet.">
        <title>Whole-Genome Sequencing of the Opportunistic Yeast Pathogen Candida inconspicua Uncovers Its Hybrid Origin.</title>
        <authorList>
            <person name="Mixao V."/>
            <person name="Hansen A.P."/>
            <person name="Saus E."/>
            <person name="Boekhout T."/>
            <person name="Lass-Florl C."/>
            <person name="Gabaldon T."/>
        </authorList>
    </citation>
    <scope>NUCLEOTIDE SEQUENCE [LARGE SCALE GENOMIC DNA]</scope>
    <source>
        <strain evidence="2 3">CBS 180</strain>
    </source>
</reference>
<sequence length="464" mass="53534">MFAPTPMEVDAASSESIQPDLPAETAISSTTTTLVAESETSVQSVQTTENAFLLPNTSTKESNFPESADDEYFDLVDQMLDDEENFWKEIPEFQKKASKLSSNLKTRYNTKTGVTKYLDDLAKELETFAILHIVRKLFIAILKATPATVSREGLLPPVDAWRVNGHQITRGDIVKLEHKLDYYFGFFMDETGWLQFIKAEPYFNTAGDTPVEAKNFYKSLSFRPLASQSHFQFDELIFSVKIAWLRSRQDQLRGERLPEKFAIEAAIGSWSSLKSYDNPPTALTRREAERMRKVYGQDISDERYSPNAEEFFRRALLTLRQAQDNIVEAQRVQEHHYNLKRRNHTYKRGDWVLIHRDAFGHNSLYVKIQPVFYGPFKLVKDLGNNTFEVDLPSMNKKDRELNVQCFRPYQEPEHFLQRLPVTDLEIRAHTRSPPILDADTCRMKLESLPRLKAADKLLKQVSST</sequence>